<name>A0A5P9K5P6_9HYPH</name>
<gene>
    <name evidence="2" type="ORF">GDR74_17725</name>
</gene>
<sequence>MTESLATGGPADDATEIRERLRAAIRREIARHDPTDDARQPLELIVESSLRYSEKDGALSVTALDAAGNPLAGGEGDAGAEAAIAAVLAELRRTRPALFKAAAVPDDTSGRDGLAADGPAPERDWLDVGSPDAPPAQGAAAQTAGTRPWPAFGAWFHRQMPRWRTAAFHGAERLDALRRRLPETLRGAGGTARAFLNRLPPGGFANRRLALGAAAALVLAAIAIYGIARTGSPAGEPGQTGSVGEEAAANRASLRGVPEVIDTSTLSVKGQVVHLYGVEWAPGGGKPEDLARYLAGREVACEPVGGTNAHRCRVDGKDLSTVVLYNGGGKATPEATEEMKAAAERARQARIGVWSR</sequence>
<dbReference type="Proteomes" id="UP000325614">
    <property type="component" value="Chromosome"/>
</dbReference>
<dbReference type="InterPro" id="IPR035437">
    <property type="entry name" value="SNase_OB-fold_sf"/>
</dbReference>
<feature type="compositionally biased region" description="Low complexity" evidence="1">
    <location>
        <begin position="135"/>
        <end position="145"/>
    </location>
</feature>
<accession>A0A5P9K5P6</accession>
<dbReference type="SUPFAM" id="SSF50199">
    <property type="entry name" value="Staphylococcal nuclease"/>
    <property type="match status" value="1"/>
</dbReference>
<dbReference type="AlphaFoldDB" id="A0A5P9K5P6"/>
<dbReference type="EMBL" id="CP045423">
    <property type="protein sequence ID" value="QFU17904.1"/>
    <property type="molecule type" value="Genomic_DNA"/>
</dbReference>
<protein>
    <recommendedName>
        <fullName evidence="4">Nuclease</fullName>
    </recommendedName>
</protein>
<dbReference type="RefSeq" id="WP_152587535.1">
    <property type="nucleotide sequence ID" value="NZ_CP045423.1"/>
</dbReference>
<keyword evidence="3" id="KW-1185">Reference proteome</keyword>
<evidence type="ECO:0008006" key="4">
    <source>
        <dbReference type="Google" id="ProtNLM"/>
    </source>
</evidence>
<organism evidence="2 3">
    <name type="scientific">Microvirga thermotolerans</name>
    <dbReference type="NCBI Taxonomy" id="2651334"/>
    <lineage>
        <taxon>Bacteria</taxon>
        <taxon>Pseudomonadati</taxon>
        <taxon>Pseudomonadota</taxon>
        <taxon>Alphaproteobacteria</taxon>
        <taxon>Hyphomicrobiales</taxon>
        <taxon>Methylobacteriaceae</taxon>
        <taxon>Microvirga</taxon>
    </lineage>
</organism>
<evidence type="ECO:0000313" key="3">
    <source>
        <dbReference type="Proteomes" id="UP000325614"/>
    </source>
</evidence>
<proteinExistence type="predicted"/>
<evidence type="ECO:0000256" key="1">
    <source>
        <dbReference type="SAM" id="MobiDB-lite"/>
    </source>
</evidence>
<reference evidence="2 3" key="1">
    <citation type="submission" date="2019-10" db="EMBL/GenBank/DDBJ databases">
        <title>Isolation, Identification of Microvirga thermotolerans HR1, a novel thermophilic bacterium and Comparative Genomics of the genus Microvirga.</title>
        <authorList>
            <person name="Li J."/>
            <person name="Zhang W."/>
            <person name="Lin M."/>
            <person name="Wang J."/>
        </authorList>
    </citation>
    <scope>NUCLEOTIDE SEQUENCE [LARGE SCALE GENOMIC DNA]</scope>
    <source>
        <strain evidence="2 3">HR1</strain>
    </source>
</reference>
<evidence type="ECO:0000313" key="2">
    <source>
        <dbReference type="EMBL" id="QFU17904.1"/>
    </source>
</evidence>
<dbReference type="KEGG" id="mico:GDR74_17725"/>
<feature type="region of interest" description="Disordered" evidence="1">
    <location>
        <begin position="105"/>
        <end position="145"/>
    </location>
</feature>